<comment type="catalytic activity">
    <reaction evidence="1 15">
        <text>S-ubiquitinyl-[E2 ubiquitin-conjugating enzyme]-L-cysteine + [acceptor protein]-L-lysine = [E2 ubiquitin-conjugating enzyme]-L-cysteine + N(6)-ubiquitinyl-[acceptor protein]-L-lysine.</text>
        <dbReference type="EC" id="2.3.2.27"/>
    </reaction>
</comment>
<dbReference type="CDD" id="cd03829">
    <property type="entry name" value="Sina"/>
    <property type="match status" value="1"/>
</dbReference>
<evidence type="ECO:0000259" key="18">
    <source>
        <dbReference type="PROSITE" id="PS51081"/>
    </source>
</evidence>
<evidence type="ECO:0000256" key="1">
    <source>
        <dbReference type="ARBA" id="ARBA00000900"/>
    </source>
</evidence>
<dbReference type="InterPro" id="IPR013083">
    <property type="entry name" value="Znf_RING/FYVE/PHD"/>
</dbReference>
<dbReference type="AlphaFoldDB" id="A0AAD9VBL7"/>
<evidence type="ECO:0000256" key="13">
    <source>
        <dbReference type="ARBA" id="ARBA00023242"/>
    </source>
</evidence>
<evidence type="ECO:0000256" key="4">
    <source>
        <dbReference type="ARBA" id="ARBA00004906"/>
    </source>
</evidence>
<dbReference type="InterPro" id="IPR008974">
    <property type="entry name" value="TRAF-like"/>
</dbReference>
<evidence type="ECO:0000256" key="12">
    <source>
        <dbReference type="ARBA" id="ARBA00022833"/>
    </source>
</evidence>
<dbReference type="GO" id="GO:0031624">
    <property type="term" value="F:ubiquitin conjugating enzyme binding"/>
    <property type="evidence" value="ECO:0007669"/>
    <property type="project" value="TreeGrafter"/>
</dbReference>
<feature type="region of interest" description="Disordered" evidence="16">
    <location>
        <begin position="1"/>
        <end position="24"/>
    </location>
</feature>
<evidence type="ECO:0000256" key="5">
    <source>
        <dbReference type="ARBA" id="ARBA00009119"/>
    </source>
</evidence>
<dbReference type="EC" id="2.3.2.27" evidence="15"/>
<dbReference type="InterPro" id="IPR018121">
    <property type="entry name" value="7-in-absentia-prot_TRAF-dom"/>
</dbReference>
<keyword evidence="7" id="KW-0597">Phosphoprotein</keyword>
<comment type="similarity">
    <text evidence="5 15">Belongs to the SINA (Seven in absentia) family.</text>
</comment>
<evidence type="ECO:0000256" key="14">
    <source>
        <dbReference type="PROSITE-ProRule" id="PRU00455"/>
    </source>
</evidence>
<feature type="domain" description="SIAH-type" evidence="18">
    <location>
        <begin position="87"/>
        <end position="147"/>
    </location>
</feature>
<dbReference type="GO" id="GO:0008270">
    <property type="term" value="F:zinc ion binding"/>
    <property type="evidence" value="ECO:0007669"/>
    <property type="project" value="UniProtKB-KW"/>
</dbReference>
<evidence type="ECO:0000256" key="6">
    <source>
        <dbReference type="ARBA" id="ARBA00022490"/>
    </source>
</evidence>
<evidence type="ECO:0000256" key="9">
    <source>
        <dbReference type="ARBA" id="ARBA00022723"/>
    </source>
</evidence>
<evidence type="ECO:0000256" key="15">
    <source>
        <dbReference type="RuleBase" id="RU201113"/>
    </source>
</evidence>
<evidence type="ECO:0000313" key="19">
    <source>
        <dbReference type="EMBL" id="KAK2568369.1"/>
    </source>
</evidence>
<dbReference type="GO" id="GO:0043161">
    <property type="term" value="P:proteasome-mediated ubiquitin-dependent protein catabolic process"/>
    <property type="evidence" value="ECO:0007669"/>
    <property type="project" value="TreeGrafter"/>
</dbReference>
<accession>A0AAD9VBL7</accession>
<comment type="pathway">
    <text evidence="4 15">Protein modification; protein ubiquitination.</text>
</comment>
<keyword evidence="20" id="KW-1185">Reference proteome</keyword>
<name>A0AAD9VBL7_ACRCE</name>
<dbReference type="CDD" id="cd16751">
    <property type="entry name" value="RING-HC_SIAH1"/>
    <property type="match status" value="1"/>
</dbReference>
<comment type="subcellular location">
    <subcellularLocation>
        <location evidence="3">Cytoplasm</location>
    </subcellularLocation>
    <subcellularLocation>
        <location evidence="2">Nucleus</location>
    </subcellularLocation>
</comment>
<dbReference type="InterPro" id="IPR049548">
    <property type="entry name" value="Sina-like_RING"/>
</dbReference>
<feature type="domain" description="RING-type" evidence="17">
    <location>
        <begin position="35"/>
        <end position="70"/>
    </location>
</feature>
<keyword evidence="10 14" id="KW-0863">Zinc-finger</keyword>
<proteinExistence type="inferred from homology"/>
<reference evidence="19" key="1">
    <citation type="journal article" date="2023" name="G3 (Bethesda)">
        <title>Whole genome assembly and annotation of the endangered Caribbean coral Acropora cervicornis.</title>
        <authorList>
            <person name="Selwyn J.D."/>
            <person name="Vollmer S.V."/>
        </authorList>
    </citation>
    <scope>NUCLEOTIDE SEQUENCE</scope>
    <source>
        <strain evidence="19">K2</strain>
    </source>
</reference>
<dbReference type="Gene3D" id="3.30.40.10">
    <property type="entry name" value="Zinc/RING finger domain, C3HC4 (zinc finger)"/>
    <property type="match status" value="2"/>
</dbReference>
<dbReference type="SUPFAM" id="SSF57850">
    <property type="entry name" value="RING/U-box"/>
    <property type="match status" value="1"/>
</dbReference>
<dbReference type="PANTHER" id="PTHR45877:SF2">
    <property type="entry name" value="E3 UBIQUITIN-PROTEIN LIGASE SINA-RELATED"/>
    <property type="match status" value="1"/>
</dbReference>
<keyword evidence="12 15" id="KW-0862">Zinc</keyword>
<evidence type="ECO:0000256" key="11">
    <source>
        <dbReference type="ARBA" id="ARBA00022786"/>
    </source>
</evidence>
<dbReference type="FunFam" id="3.30.160.60:FF:000665">
    <property type="entry name" value="E3 ubiquitin-protein ligase"/>
    <property type="match status" value="1"/>
</dbReference>
<comment type="function">
    <text evidence="15">E3 ubiquitin-protein ligase that mediates ubiquitination and subsequent proteasomal degradation of target proteins. E3 ubiquitin ligases accept ubiquitin from an E2 ubiquitin-conjugating enzyme in the form of a thioester and then directly transfers the ubiquitin to targeted substrates.</text>
</comment>
<keyword evidence="6" id="KW-0963">Cytoplasm</keyword>
<dbReference type="Pfam" id="PF03145">
    <property type="entry name" value="Sina_TRAF"/>
    <property type="match status" value="1"/>
</dbReference>
<dbReference type="PROSITE" id="PS51081">
    <property type="entry name" value="ZF_SIAH"/>
    <property type="match status" value="1"/>
</dbReference>
<dbReference type="GO" id="GO:0005737">
    <property type="term" value="C:cytoplasm"/>
    <property type="evidence" value="ECO:0007669"/>
    <property type="project" value="UniProtKB-SubCell"/>
</dbReference>
<evidence type="ECO:0000256" key="10">
    <source>
        <dbReference type="ARBA" id="ARBA00022771"/>
    </source>
</evidence>
<evidence type="ECO:0000256" key="3">
    <source>
        <dbReference type="ARBA" id="ARBA00004496"/>
    </source>
</evidence>
<keyword evidence="8" id="KW-0808">Transferase</keyword>
<sequence>MNRQSTSQSSQKPPRMNGTQQGGPTNADLASIFECPVCFDYVLPPIYQCSSGHLVCSNCRPKLSCCPTCRGPLAGIRNLAMEKVANTVSFPCKYASAGCEVNLPHTEKTEHEDFCEFRPYSCPCPGASCKWQGSLDSVMPHLMHAHKSITTLQGEDIVFLATDINLPGAVDWVMMQSCFGHHFMLVLEKQEKIEGLQQFYAIVQLIGTRKQAENFVYRLELNGNRRRLAWEATPRSIHEGIASAILNSDCLVFDTNIAHLFADNGHKPCFSDTCEYAVTHKEEGVSTALYEKLRIWNEWKERSKVYANCLSSIERVRRFSVPRILRCPAGIDHDAWSFRGLDARQDEFRLSEALL</sequence>
<comment type="domain">
    <text evidence="15">The RING-type zinc finger domain is essential for ubiquitin ligase activity.</text>
</comment>
<dbReference type="PROSITE" id="PS50089">
    <property type="entry name" value="ZF_RING_2"/>
    <property type="match status" value="1"/>
</dbReference>
<evidence type="ECO:0000256" key="8">
    <source>
        <dbReference type="ARBA" id="ARBA00022679"/>
    </source>
</evidence>
<dbReference type="PANTHER" id="PTHR45877">
    <property type="entry name" value="E3 UBIQUITIN-PROTEIN LIGASE SIAH2"/>
    <property type="match status" value="1"/>
</dbReference>
<gene>
    <name evidence="19" type="ORF">P5673_007393</name>
</gene>
<dbReference type="SUPFAM" id="SSF49599">
    <property type="entry name" value="TRAF domain-like"/>
    <property type="match status" value="1"/>
</dbReference>
<comment type="domain">
    <text evidence="15">The SBD domain (substrate-binding domain) mediates the interaction with substrate proteins. It is related to the TRAF family.</text>
</comment>
<dbReference type="Pfam" id="PF21361">
    <property type="entry name" value="Sina_ZnF"/>
    <property type="match status" value="1"/>
</dbReference>
<evidence type="ECO:0000256" key="2">
    <source>
        <dbReference type="ARBA" id="ARBA00004123"/>
    </source>
</evidence>
<evidence type="ECO:0000256" key="7">
    <source>
        <dbReference type="ARBA" id="ARBA00022553"/>
    </source>
</evidence>
<dbReference type="FunFam" id="3.30.40.10:FF:000063">
    <property type="entry name" value="E3 ubiquitin-protein ligase"/>
    <property type="match status" value="1"/>
</dbReference>
<reference evidence="19" key="2">
    <citation type="journal article" date="2023" name="Science">
        <title>Genomic signatures of disease resistance in endangered staghorn corals.</title>
        <authorList>
            <person name="Vollmer S.V."/>
            <person name="Selwyn J.D."/>
            <person name="Despard B.A."/>
            <person name="Roesel C.L."/>
        </authorList>
    </citation>
    <scope>NUCLEOTIDE SEQUENCE</scope>
    <source>
        <strain evidence="19">K2</strain>
    </source>
</reference>
<dbReference type="InterPro" id="IPR001841">
    <property type="entry name" value="Znf_RING"/>
</dbReference>
<dbReference type="EMBL" id="JARQWQ010000012">
    <property type="protein sequence ID" value="KAK2568369.1"/>
    <property type="molecule type" value="Genomic_DNA"/>
</dbReference>
<dbReference type="GO" id="GO:0061630">
    <property type="term" value="F:ubiquitin protein ligase activity"/>
    <property type="evidence" value="ECO:0007669"/>
    <property type="project" value="UniProtKB-EC"/>
</dbReference>
<dbReference type="InterPro" id="IPR004162">
    <property type="entry name" value="SINA-like_animal"/>
</dbReference>
<dbReference type="GO" id="GO:0005634">
    <property type="term" value="C:nucleus"/>
    <property type="evidence" value="ECO:0007669"/>
    <property type="project" value="UniProtKB-SubCell"/>
</dbReference>
<evidence type="ECO:0000256" key="16">
    <source>
        <dbReference type="SAM" id="MobiDB-lite"/>
    </source>
</evidence>
<evidence type="ECO:0000313" key="20">
    <source>
        <dbReference type="Proteomes" id="UP001249851"/>
    </source>
</evidence>
<evidence type="ECO:0000259" key="17">
    <source>
        <dbReference type="PROSITE" id="PS50089"/>
    </source>
</evidence>
<comment type="caution">
    <text evidence="19">The sequence shown here is derived from an EMBL/GenBank/DDBJ whole genome shotgun (WGS) entry which is preliminary data.</text>
</comment>
<organism evidence="19 20">
    <name type="scientific">Acropora cervicornis</name>
    <name type="common">Staghorn coral</name>
    <dbReference type="NCBI Taxonomy" id="6130"/>
    <lineage>
        <taxon>Eukaryota</taxon>
        <taxon>Metazoa</taxon>
        <taxon>Cnidaria</taxon>
        <taxon>Anthozoa</taxon>
        <taxon>Hexacorallia</taxon>
        <taxon>Scleractinia</taxon>
        <taxon>Astrocoeniina</taxon>
        <taxon>Acroporidae</taxon>
        <taxon>Acropora</taxon>
    </lineage>
</organism>
<keyword evidence="13" id="KW-0539">Nucleus</keyword>
<protein>
    <recommendedName>
        <fullName evidence="15">E3 ubiquitin-protein ligase</fullName>
        <ecNumber evidence="15">2.3.2.27</ecNumber>
    </recommendedName>
</protein>
<dbReference type="InterPro" id="IPR013010">
    <property type="entry name" value="Znf_SIAH"/>
</dbReference>
<dbReference type="FunFam" id="2.60.210.10:FF:000002">
    <property type="entry name" value="E3 ubiquitin-protein ligase"/>
    <property type="match status" value="1"/>
</dbReference>
<dbReference type="FunFam" id="3.30.40.10:FF:000050">
    <property type="entry name" value="E3 ubiquitin-protein ligase"/>
    <property type="match status" value="1"/>
</dbReference>
<keyword evidence="9 15" id="KW-0479">Metal-binding</keyword>
<dbReference type="Proteomes" id="UP001249851">
    <property type="component" value="Unassembled WGS sequence"/>
</dbReference>
<dbReference type="Gene3D" id="2.60.210.10">
    <property type="entry name" value="Apoptosis, Tumor Necrosis Factor Receptor Associated Protein 2, Chain A"/>
    <property type="match status" value="1"/>
</dbReference>
<dbReference type="Pfam" id="PF21362">
    <property type="entry name" value="Sina_RING"/>
    <property type="match status" value="1"/>
</dbReference>
<keyword evidence="11 15" id="KW-0833">Ubl conjugation pathway</keyword>